<gene>
    <name evidence="1" type="ORF">K8N75_07830</name>
</gene>
<dbReference type="AlphaFoldDB" id="A0A8T5UQJ5"/>
<reference evidence="2" key="1">
    <citation type="journal article" date="2022" name="Microbiol. Resour. Announc.">
        <title>Draft Genome Sequence of a Methanogenic Archaeon from West Spitsbergen Permafrost.</title>
        <authorList>
            <person name="Trubitsyn V."/>
            <person name="Rivkina E."/>
            <person name="Shcherbakova V."/>
        </authorList>
    </citation>
    <scope>NUCLEOTIDE SEQUENCE [LARGE SCALE GENOMIC DNA]</scope>
    <source>
        <strain evidence="2">VT</strain>
    </source>
</reference>
<evidence type="ECO:0000313" key="2">
    <source>
        <dbReference type="Proteomes" id="UP000825933"/>
    </source>
</evidence>
<evidence type="ECO:0000313" key="1">
    <source>
        <dbReference type="EMBL" id="MBZ2165944.1"/>
    </source>
</evidence>
<proteinExistence type="predicted"/>
<dbReference type="EMBL" id="JAIOUQ010000009">
    <property type="protein sequence ID" value="MBZ2165944.1"/>
    <property type="molecule type" value="Genomic_DNA"/>
</dbReference>
<dbReference type="RefSeq" id="WP_223791540.1">
    <property type="nucleotide sequence ID" value="NZ_JAIOUQ010000009.1"/>
</dbReference>
<comment type="caution">
    <text evidence="1">The sequence shown here is derived from an EMBL/GenBank/DDBJ whole genome shotgun (WGS) entry which is preliminary data.</text>
</comment>
<name>A0A8T5UQJ5_9EURY</name>
<protein>
    <submittedName>
        <fullName evidence="1">Uncharacterized protein</fullName>
    </submittedName>
</protein>
<accession>A0A8T5UQJ5</accession>
<sequence length="83" mass="9499">MLTMRGIRISSLLKQKYNVIESHPRTSQKLLGYDDPVSSLSKFFRIPANLTMQELDAGLLVLTGFLYLKKQCLNLVIQMKDLL</sequence>
<organism evidence="1 2">
    <name type="scientific">Methanobacterium spitsbergense</name>
    <dbReference type="NCBI Taxonomy" id="2874285"/>
    <lineage>
        <taxon>Archaea</taxon>
        <taxon>Methanobacteriati</taxon>
        <taxon>Methanobacteriota</taxon>
        <taxon>Methanomada group</taxon>
        <taxon>Methanobacteria</taxon>
        <taxon>Methanobacteriales</taxon>
        <taxon>Methanobacteriaceae</taxon>
        <taxon>Methanobacterium</taxon>
    </lineage>
</organism>
<keyword evidence="2" id="KW-1185">Reference proteome</keyword>
<dbReference type="Proteomes" id="UP000825933">
    <property type="component" value="Unassembled WGS sequence"/>
</dbReference>